<organism evidence="10 11">
    <name type="scientific">Sphingobacterium arenae</name>
    <dbReference type="NCBI Taxonomy" id="1280598"/>
    <lineage>
        <taxon>Bacteria</taxon>
        <taxon>Pseudomonadati</taxon>
        <taxon>Bacteroidota</taxon>
        <taxon>Sphingobacteriia</taxon>
        <taxon>Sphingobacteriales</taxon>
        <taxon>Sphingobacteriaceae</taxon>
        <taxon>Sphingobacterium</taxon>
    </lineage>
</organism>
<evidence type="ECO:0000259" key="8">
    <source>
        <dbReference type="Pfam" id="PF07980"/>
    </source>
</evidence>
<comment type="subcellular location">
    <subcellularLocation>
        <location evidence="1">Cell outer membrane</location>
    </subcellularLocation>
</comment>
<dbReference type="EMBL" id="JACNYK010000005">
    <property type="protein sequence ID" value="MBD1427169.1"/>
    <property type="molecule type" value="Genomic_DNA"/>
</dbReference>
<feature type="signal peptide" evidence="7">
    <location>
        <begin position="1"/>
        <end position="21"/>
    </location>
</feature>
<feature type="domain" description="RagB/SusD" evidence="8">
    <location>
        <begin position="378"/>
        <end position="564"/>
    </location>
</feature>
<evidence type="ECO:0000256" key="5">
    <source>
        <dbReference type="ARBA" id="ARBA00023237"/>
    </source>
</evidence>
<evidence type="ECO:0000256" key="4">
    <source>
        <dbReference type="ARBA" id="ARBA00023136"/>
    </source>
</evidence>
<dbReference type="RefSeq" id="WP_190310316.1">
    <property type="nucleotide sequence ID" value="NZ_JACNYK010000005.1"/>
</dbReference>
<accession>A0ABR7Y7C0</accession>
<keyword evidence="5" id="KW-0998">Cell outer membrane</keyword>
<evidence type="ECO:0000256" key="2">
    <source>
        <dbReference type="ARBA" id="ARBA00006275"/>
    </source>
</evidence>
<evidence type="ECO:0000313" key="10">
    <source>
        <dbReference type="EMBL" id="MBD1427169.1"/>
    </source>
</evidence>
<feature type="compositionally biased region" description="Basic and acidic residues" evidence="6">
    <location>
        <begin position="371"/>
        <end position="382"/>
    </location>
</feature>
<dbReference type="Pfam" id="PF14322">
    <property type="entry name" value="SusD-like_3"/>
    <property type="match status" value="1"/>
</dbReference>
<sequence>MKRVIYYILTGVLLMFNTACSDYLSEESYTDIDKNNYMTNAAEAQNVLLGVYRNMVVDAVYGYHLSILFPLGTDISQVEGNSNENFRIIPTNSFSANQAEIQRTWAALYNGIYNANDFMEGIEEKMENYSNEDRELATIYIAEARSLRALFYFELLRRYGHIALITNTAMSNQHPSTFVQEEPVKVYEFIEQDLQYAVENLPYAVDDTKRSDNSFRFSKGAALGLLAKVYATWAGYPVRDESKWELAANTAEILITSNKHGLLSGYEQLWENAGSGIWNPAESLIEASFYSPTAVNGAQDPIGRIGKWNGVRATEIAGQRGRNAGNVRVVHTFVLDWRTYPEDLRRDIAIANYQYNPAKVLWVKGANDTDEQAKADDADPTRKQPQKQNYTPGKWDTEKYVPQSNALINNDMSNINWYVLRYADVLLLYAEAVNEWKQGPTADAYSAVNMVRRRGYGLPMEASSNLADLPSGLDVSGFRDAVRKERAFELAFEGHRKLDLIRWGIYYETVRATAVNLGLWWQSANSPNYVVGQPGYTTQGKHELYPIPQRDMDLMQQFEQNPGW</sequence>
<name>A0ABR7Y7C0_9SPHI</name>
<reference evidence="10 11" key="1">
    <citation type="submission" date="2020-08" db="EMBL/GenBank/DDBJ databases">
        <title>Sphingobacterium sp. DN00404 isolated from aquaculture water.</title>
        <authorList>
            <person name="Zhang M."/>
        </authorList>
    </citation>
    <scope>NUCLEOTIDE SEQUENCE [LARGE SCALE GENOMIC DNA]</scope>
    <source>
        <strain evidence="10 11">KCTC 32294</strain>
    </source>
</reference>
<keyword evidence="11" id="KW-1185">Reference proteome</keyword>
<keyword evidence="3 7" id="KW-0732">Signal</keyword>
<dbReference type="Pfam" id="PF07980">
    <property type="entry name" value="SusD_RagB"/>
    <property type="match status" value="1"/>
</dbReference>
<dbReference type="CDD" id="cd08977">
    <property type="entry name" value="SusD"/>
    <property type="match status" value="1"/>
</dbReference>
<dbReference type="SUPFAM" id="SSF48452">
    <property type="entry name" value="TPR-like"/>
    <property type="match status" value="1"/>
</dbReference>
<proteinExistence type="inferred from homology"/>
<feature type="region of interest" description="Disordered" evidence="6">
    <location>
        <begin position="371"/>
        <end position="396"/>
    </location>
</feature>
<keyword evidence="4" id="KW-0472">Membrane</keyword>
<evidence type="ECO:0000256" key="3">
    <source>
        <dbReference type="ARBA" id="ARBA00022729"/>
    </source>
</evidence>
<comment type="caution">
    <text evidence="10">The sequence shown here is derived from an EMBL/GenBank/DDBJ whole genome shotgun (WGS) entry which is preliminary data.</text>
</comment>
<dbReference type="InterPro" id="IPR033985">
    <property type="entry name" value="SusD-like_N"/>
</dbReference>
<dbReference type="InterPro" id="IPR012944">
    <property type="entry name" value="SusD_RagB_dom"/>
</dbReference>
<comment type="similarity">
    <text evidence="2">Belongs to the SusD family.</text>
</comment>
<protein>
    <submittedName>
        <fullName evidence="10">RagB/SusD family nutrient uptake outer membrane protein</fullName>
    </submittedName>
</protein>
<gene>
    <name evidence="10" type="ORF">H8B17_16430</name>
</gene>
<dbReference type="Proteomes" id="UP000606494">
    <property type="component" value="Unassembled WGS sequence"/>
</dbReference>
<feature type="domain" description="SusD-like N-terminal" evidence="9">
    <location>
        <begin position="22"/>
        <end position="230"/>
    </location>
</feature>
<dbReference type="InterPro" id="IPR011990">
    <property type="entry name" value="TPR-like_helical_dom_sf"/>
</dbReference>
<evidence type="ECO:0000259" key="9">
    <source>
        <dbReference type="Pfam" id="PF14322"/>
    </source>
</evidence>
<evidence type="ECO:0000256" key="7">
    <source>
        <dbReference type="SAM" id="SignalP"/>
    </source>
</evidence>
<evidence type="ECO:0000256" key="1">
    <source>
        <dbReference type="ARBA" id="ARBA00004442"/>
    </source>
</evidence>
<evidence type="ECO:0000313" key="11">
    <source>
        <dbReference type="Proteomes" id="UP000606494"/>
    </source>
</evidence>
<dbReference type="Gene3D" id="1.25.40.390">
    <property type="match status" value="1"/>
</dbReference>
<feature type="chain" id="PRO_5045479144" evidence="7">
    <location>
        <begin position="22"/>
        <end position="564"/>
    </location>
</feature>
<evidence type="ECO:0000256" key="6">
    <source>
        <dbReference type="SAM" id="MobiDB-lite"/>
    </source>
</evidence>